<reference evidence="4" key="1">
    <citation type="submission" date="2012-12" db="EMBL/GenBank/DDBJ databases">
        <authorList>
            <person name="Hellsten U."/>
            <person name="Grimwood J."/>
            <person name="Chapman J.A."/>
            <person name="Shapiro H."/>
            <person name="Aerts A."/>
            <person name="Otillar R.P."/>
            <person name="Terry A.Y."/>
            <person name="Boore J.L."/>
            <person name="Simakov O."/>
            <person name="Marletaz F."/>
            <person name="Cho S.-J."/>
            <person name="Edsinger-Gonzales E."/>
            <person name="Havlak P."/>
            <person name="Kuo D.-H."/>
            <person name="Larsson T."/>
            <person name="Lv J."/>
            <person name="Arendt D."/>
            <person name="Savage R."/>
            <person name="Osoegawa K."/>
            <person name="de Jong P."/>
            <person name="Lindberg D.R."/>
            <person name="Seaver E.C."/>
            <person name="Weisblat D.A."/>
            <person name="Putnam N.H."/>
            <person name="Grigoriev I.V."/>
            <person name="Rokhsar D.S."/>
        </authorList>
    </citation>
    <scope>NUCLEOTIDE SEQUENCE</scope>
</reference>
<dbReference type="GO" id="GO:0034587">
    <property type="term" value="P:piRNA processing"/>
    <property type="evidence" value="ECO:0000318"/>
    <property type="project" value="GO_Central"/>
</dbReference>
<dbReference type="InParanoid" id="T1F816"/>
<dbReference type="GO" id="GO:0030719">
    <property type="term" value="P:P granule organization"/>
    <property type="evidence" value="ECO:0000318"/>
    <property type="project" value="GO_Central"/>
</dbReference>
<dbReference type="KEGG" id="hro:HELRODRAFT_174354"/>
<dbReference type="AlphaFoldDB" id="T1F816"/>
<accession>T1F816</accession>
<dbReference type="SUPFAM" id="SSF63748">
    <property type="entry name" value="Tudor/PWWP/MBT"/>
    <property type="match status" value="1"/>
</dbReference>
<dbReference type="STRING" id="6412.T1F816"/>
<dbReference type="InterPro" id="IPR035437">
    <property type="entry name" value="SNase_OB-fold_sf"/>
</dbReference>
<gene>
    <name evidence="3" type="primary">20204965</name>
    <name evidence="2" type="ORF">HELRODRAFT_174354</name>
</gene>
<organism evidence="3 4">
    <name type="scientific">Helobdella robusta</name>
    <name type="common">Californian leech</name>
    <dbReference type="NCBI Taxonomy" id="6412"/>
    <lineage>
        <taxon>Eukaryota</taxon>
        <taxon>Metazoa</taxon>
        <taxon>Spiralia</taxon>
        <taxon>Lophotrochozoa</taxon>
        <taxon>Annelida</taxon>
        <taxon>Clitellata</taxon>
        <taxon>Hirudinea</taxon>
        <taxon>Rhynchobdellida</taxon>
        <taxon>Glossiphoniidae</taxon>
        <taxon>Helobdella</taxon>
    </lineage>
</organism>
<dbReference type="EMBL" id="AMQM01004895">
    <property type="status" value="NOT_ANNOTATED_CDS"/>
    <property type="molecule type" value="Genomic_DNA"/>
</dbReference>
<evidence type="ECO:0000313" key="4">
    <source>
        <dbReference type="Proteomes" id="UP000015101"/>
    </source>
</evidence>
<protein>
    <recommendedName>
        <fullName evidence="1">Tudor domain-containing protein</fullName>
    </recommendedName>
</protein>
<evidence type="ECO:0000313" key="2">
    <source>
        <dbReference type="EMBL" id="ESO02902.1"/>
    </source>
</evidence>
<dbReference type="RefSeq" id="XP_009019116.1">
    <property type="nucleotide sequence ID" value="XM_009020868.1"/>
</dbReference>
<dbReference type="FunCoup" id="T1F816">
    <property type="interactions" value="81"/>
</dbReference>
<dbReference type="InterPro" id="IPR050621">
    <property type="entry name" value="Tudor_domain_containing"/>
</dbReference>
<keyword evidence="4" id="KW-1185">Reference proteome</keyword>
<dbReference type="GeneID" id="20204965"/>
<dbReference type="Pfam" id="PF00567">
    <property type="entry name" value="TUDOR"/>
    <property type="match status" value="1"/>
</dbReference>
<dbReference type="CTD" id="20204965"/>
<dbReference type="GO" id="GO:0043186">
    <property type="term" value="C:P granule"/>
    <property type="evidence" value="ECO:0000318"/>
    <property type="project" value="GO_Central"/>
</dbReference>
<feature type="domain" description="Tudor" evidence="1">
    <location>
        <begin position="293"/>
        <end position="352"/>
    </location>
</feature>
<dbReference type="Gene3D" id="2.40.50.90">
    <property type="match status" value="1"/>
</dbReference>
<reference evidence="2 4" key="2">
    <citation type="journal article" date="2013" name="Nature">
        <title>Insights into bilaterian evolution from three spiralian genomes.</title>
        <authorList>
            <person name="Simakov O."/>
            <person name="Marletaz F."/>
            <person name="Cho S.J."/>
            <person name="Edsinger-Gonzales E."/>
            <person name="Havlak P."/>
            <person name="Hellsten U."/>
            <person name="Kuo D.H."/>
            <person name="Larsson T."/>
            <person name="Lv J."/>
            <person name="Arendt D."/>
            <person name="Savage R."/>
            <person name="Osoegawa K."/>
            <person name="de Jong P."/>
            <person name="Grimwood J."/>
            <person name="Chapman J.A."/>
            <person name="Shapiro H."/>
            <person name="Aerts A."/>
            <person name="Otillar R.P."/>
            <person name="Terry A.Y."/>
            <person name="Boore J.L."/>
            <person name="Grigoriev I.V."/>
            <person name="Lindberg D.R."/>
            <person name="Seaver E.C."/>
            <person name="Weisblat D.A."/>
            <person name="Putnam N.H."/>
            <person name="Rokhsar D.S."/>
        </authorList>
    </citation>
    <scope>NUCLEOTIDE SEQUENCE</scope>
</reference>
<dbReference type="PANTHER" id="PTHR22948:SF29">
    <property type="entry name" value="FI02030P-RELATED"/>
    <property type="match status" value="1"/>
</dbReference>
<dbReference type="EMBL" id="KB096716">
    <property type="protein sequence ID" value="ESO02902.1"/>
    <property type="molecule type" value="Genomic_DNA"/>
</dbReference>
<reference evidence="3" key="3">
    <citation type="submission" date="2015-06" db="UniProtKB">
        <authorList>
            <consortium name="EnsemblMetazoa"/>
        </authorList>
    </citation>
    <scope>IDENTIFICATION</scope>
</reference>
<dbReference type="Gene3D" id="2.30.30.140">
    <property type="match status" value="1"/>
</dbReference>
<dbReference type="HOGENOM" id="CLU_597554_0_0_1"/>
<dbReference type="eggNOG" id="KOG2279">
    <property type="taxonomic scope" value="Eukaryota"/>
</dbReference>
<sequence>MNESGERRLLIEGPEECVEQAESLLRSAINQQSPIVAEAIYVPKYAVKKLLEFCKNKCSHILHGFIKTKQLVKAIYVQYRCVLPLIDSFKVEDLKNESAENIFIQEAKIVSFDLPINLDKKCGFVELLMKVLSLLKVENIRMMFMARARLNERSCNGEKIRSISHLSKVHITINRFEMLQLERNFIEVELRGSFFAIMLAKKLILDDIHTNEDCSSKSKASISRKKTRVLTESVAKLPQSQQQQQQLMCFVSAVEHPGHFWIQKLDDRARELDSLITSMTEYYNDLEPVNGATYEVGDMVSSRISHDDNWYRARVVNIIDDHFLDLHFVDFGDNEIVDDNNVFALRSNHLVLPFQSIECSLYNVLPKGKQWSDEAIVKFEELVHVAKWKPIAFEIVYGGSNFYPYEQFQHRQQRPHDVLNVLLFDTLGDKDDCDRASHVTWVKMFKVSYLLPKIVRSE</sequence>
<dbReference type="GO" id="GO:0007283">
    <property type="term" value="P:spermatogenesis"/>
    <property type="evidence" value="ECO:0000318"/>
    <property type="project" value="GO_Central"/>
</dbReference>
<dbReference type="PANTHER" id="PTHR22948">
    <property type="entry name" value="TUDOR DOMAIN CONTAINING PROTEIN"/>
    <property type="match status" value="1"/>
</dbReference>
<evidence type="ECO:0000259" key="1">
    <source>
        <dbReference type="PROSITE" id="PS50304"/>
    </source>
</evidence>
<dbReference type="OrthoDB" id="9995375at2759"/>
<dbReference type="InterPro" id="IPR002999">
    <property type="entry name" value="Tudor"/>
</dbReference>
<dbReference type="SMART" id="SM00333">
    <property type="entry name" value="TUDOR"/>
    <property type="match status" value="1"/>
</dbReference>
<dbReference type="CDD" id="cd00105">
    <property type="entry name" value="KH-I"/>
    <property type="match status" value="1"/>
</dbReference>
<name>T1F816_HELRO</name>
<evidence type="ECO:0000313" key="3">
    <source>
        <dbReference type="EnsemblMetazoa" id="HelroP174354"/>
    </source>
</evidence>
<dbReference type="PROSITE" id="PS50304">
    <property type="entry name" value="TUDOR"/>
    <property type="match status" value="1"/>
</dbReference>
<dbReference type="Proteomes" id="UP000015101">
    <property type="component" value="Unassembled WGS sequence"/>
</dbReference>
<proteinExistence type="predicted"/>
<dbReference type="EnsemblMetazoa" id="HelroT174354">
    <property type="protein sequence ID" value="HelroP174354"/>
    <property type="gene ID" value="HelroG174354"/>
</dbReference>